<evidence type="ECO:0000313" key="1">
    <source>
        <dbReference type="EMBL" id="TNN27215.1"/>
    </source>
</evidence>
<proteinExistence type="predicted"/>
<dbReference type="Proteomes" id="UP000314294">
    <property type="component" value="Unassembled WGS sequence"/>
</dbReference>
<protein>
    <submittedName>
        <fullName evidence="1">Uncharacterized protein</fullName>
    </submittedName>
</protein>
<dbReference type="EMBL" id="SRLO01008691">
    <property type="protein sequence ID" value="TNN27215.1"/>
    <property type="molecule type" value="Genomic_DNA"/>
</dbReference>
<organism evidence="1 2">
    <name type="scientific">Liparis tanakae</name>
    <name type="common">Tanaka's snailfish</name>
    <dbReference type="NCBI Taxonomy" id="230148"/>
    <lineage>
        <taxon>Eukaryota</taxon>
        <taxon>Metazoa</taxon>
        <taxon>Chordata</taxon>
        <taxon>Craniata</taxon>
        <taxon>Vertebrata</taxon>
        <taxon>Euteleostomi</taxon>
        <taxon>Actinopterygii</taxon>
        <taxon>Neopterygii</taxon>
        <taxon>Teleostei</taxon>
        <taxon>Neoteleostei</taxon>
        <taxon>Acanthomorphata</taxon>
        <taxon>Eupercaria</taxon>
        <taxon>Perciformes</taxon>
        <taxon>Cottioidei</taxon>
        <taxon>Cottales</taxon>
        <taxon>Liparidae</taxon>
        <taxon>Liparis</taxon>
    </lineage>
</organism>
<comment type="caution">
    <text evidence="1">The sequence shown here is derived from an EMBL/GenBank/DDBJ whole genome shotgun (WGS) entry which is preliminary data.</text>
</comment>
<evidence type="ECO:0000313" key="2">
    <source>
        <dbReference type="Proteomes" id="UP000314294"/>
    </source>
</evidence>
<keyword evidence="2" id="KW-1185">Reference proteome</keyword>
<sequence>MPTRRTTTSRHIPRGICERDKRDRPRDIRGMSHIIKEDVSYLSPALLCRLFDLAPLLREAIGSGLQCHISMQSHCYLCLCHHADVGRGGDCVMLPAERPDPYFSSLDEFFLHPIGILVAYIRCFKVGKLNYLSCFVALAPDQQQLG</sequence>
<reference evidence="1 2" key="1">
    <citation type="submission" date="2019-03" db="EMBL/GenBank/DDBJ databases">
        <title>First draft genome of Liparis tanakae, snailfish: a comprehensive survey of snailfish specific genes.</title>
        <authorList>
            <person name="Kim W."/>
            <person name="Song I."/>
            <person name="Jeong J.-H."/>
            <person name="Kim D."/>
            <person name="Kim S."/>
            <person name="Ryu S."/>
            <person name="Song J.Y."/>
            <person name="Lee S.K."/>
        </authorList>
    </citation>
    <scope>NUCLEOTIDE SEQUENCE [LARGE SCALE GENOMIC DNA]</scope>
    <source>
        <tissue evidence="1">Muscle</tissue>
    </source>
</reference>
<accession>A0A4Z2EEM2</accession>
<dbReference type="AlphaFoldDB" id="A0A4Z2EEM2"/>
<name>A0A4Z2EEM2_9TELE</name>
<gene>
    <name evidence="1" type="ORF">EYF80_062642</name>
</gene>